<evidence type="ECO:0000259" key="2">
    <source>
        <dbReference type="Pfam" id="PF01619"/>
    </source>
</evidence>
<keyword evidence="1" id="KW-0560">Oxidoreductase</keyword>
<dbReference type="Pfam" id="PF01619">
    <property type="entry name" value="Pro_dh"/>
    <property type="match status" value="1"/>
</dbReference>
<dbReference type="AlphaFoldDB" id="X8E0F1"/>
<evidence type="ECO:0000256" key="1">
    <source>
        <dbReference type="ARBA" id="ARBA00023002"/>
    </source>
</evidence>
<proteinExistence type="predicted"/>
<dbReference type="Gene3D" id="3.20.20.220">
    <property type="match status" value="1"/>
</dbReference>
<sequence length="379" mass="41046">MAIARAAKPVAAGRPDQTVAIARAAKPVAAGRPDQTVAIARAAKPVAAGRPDQTVAIARAAKPAAAGRPDQAGRFRHGGAPAILAASRSDWLRRTAERMPVTRKVVHRFVPGETMGSVLESIVALRDSSRYVSVNYLGEDVADADDAAATTQTYLCLLDALGRRPDVAGDGVRPLEVSVKLSALGQALDRDGEKIALENAHTICERAQQAGIWVTVDAEDHTTTDSTLSTVRDLRVDFPWLGVVLQAYLRRTLSDCQQFAAEGARVRLCKGAYDEPASVAYRDRPAVTDSYLRCLRVLMAGSGYPMVATHDPAVIAAVPKLARETGRIANSFEYQMLYGIRDAEQRRLVDAGSQVRVYVPYGTQWYGYLVRRLAERPRI</sequence>
<name>X8E0F1_MYCXE</name>
<dbReference type="GO" id="GO:0006562">
    <property type="term" value="P:L-proline catabolic process"/>
    <property type="evidence" value="ECO:0007669"/>
    <property type="project" value="InterPro"/>
</dbReference>
<organism evidence="3">
    <name type="scientific">Mycobacterium xenopi 4042</name>
    <dbReference type="NCBI Taxonomy" id="1299334"/>
    <lineage>
        <taxon>Bacteria</taxon>
        <taxon>Bacillati</taxon>
        <taxon>Actinomycetota</taxon>
        <taxon>Actinomycetes</taxon>
        <taxon>Mycobacteriales</taxon>
        <taxon>Mycobacteriaceae</taxon>
        <taxon>Mycobacterium</taxon>
    </lineage>
</organism>
<dbReference type="EMBL" id="JAOB01000011">
    <property type="protein sequence ID" value="EUA73270.1"/>
    <property type="molecule type" value="Genomic_DNA"/>
</dbReference>
<gene>
    <name evidence="3" type="ORF">I553_9426</name>
</gene>
<accession>X8E0F1</accession>
<evidence type="ECO:0000313" key="3">
    <source>
        <dbReference type="EMBL" id="EUA73270.1"/>
    </source>
</evidence>
<dbReference type="InterPro" id="IPR002872">
    <property type="entry name" value="Proline_DH_dom"/>
</dbReference>
<dbReference type="PANTHER" id="PTHR13914">
    <property type="entry name" value="PROLINE OXIDASE"/>
    <property type="match status" value="1"/>
</dbReference>
<feature type="domain" description="Proline dehydrogenase" evidence="2">
    <location>
        <begin position="119"/>
        <end position="375"/>
    </location>
</feature>
<protein>
    <submittedName>
        <fullName evidence="3">Proline dehydrogenase family protein</fullName>
    </submittedName>
</protein>
<dbReference type="SUPFAM" id="SSF51730">
    <property type="entry name" value="FAD-linked oxidoreductase"/>
    <property type="match status" value="1"/>
</dbReference>
<comment type="caution">
    <text evidence="3">The sequence shown here is derived from an EMBL/GenBank/DDBJ whole genome shotgun (WGS) entry which is preliminary data.</text>
</comment>
<reference evidence="3" key="1">
    <citation type="submission" date="2014-01" db="EMBL/GenBank/DDBJ databases">
        <authorList>
            <person name="Brown-Elliot B."/>
            <person name="Wallace R."/>
            <person name="Lenaerts A."/>
            <person name="Ordway D."/>
            <person name="DeGroote M.A."/>
            <person name="Parker T."/>
            <person name="Sizemore C."/>
            <person name="Tallon L.J."/>
            <person name="Sadzewicz L.K."/>
            <person name="Sengamalay N."/>
            <person name="Fraser C.M."/>
            <person name="Hine E."/>
            <person name="Shefchek K.A."/>
            <person name="Das S.P."/>
            <person name="Tettelin H."/>
        </authorList>
    </citation>
    <scope>NUCLEOTIDE SEQUENCE [LARGE SCALE GENOMIC DNA]</scope>
    <source>
        <strain evidence="3">4042</strain>
    </source>
</reference>
<dbReference type="InterPro" id="IPR029041">
    <property type="entry name" value="FAD-linked_oxidoreductase-like"/>
</dbReference>
<dbReference type="InterPro" id="IPR015659">
    <property type="entry name" value="Proline_oxidase"/>
</dbReference>
<dbReference type="GO" id="GO:0004657">
    <property type="term" value="F:proline dehydrogenase activity"/>
    <property type="evidence" value="ECO:0007669"/>
    <property type="project" value="InterPro"/>
</dbReference>
<dbReference type="PANTHER" id="PTHR13914:SF0">
    <property type="entry name" value="PROLINE DEHYDROGENASE 1, MITOCHONDRIAL"/>
    <property type="match status" value="1"/>
</dbReference>
<dbReference type="PATRIC" id="fig|1299334.3.peg.939"/>